<dbReference type="EMBL" id="LGTC01000001">
    <property type="protein sequence ID" value="KNY29204.1"/>
    <property type="molecule type" value="Genomic_DNA"/>
</dbReference>
<dbReference type="STRING" id="398512.Bccel_4478"/>
<dbReference type="Pfam" id="PF04138">
    <property type="entry name" value="GtrA_DPMS_TM"/>
    <property type="match status" value="1"/>
</dbReference>
<evidence type="ECO:0000259" key="6">
    <source>
        <dbReference type="Pfam" id="PF00535"/>
    </source>
</evidence>
<keyword evidence="2 5" id="KW-0812">Transmembrane</keyword>
<feature type="domain" description="GtrA/DPMS transmembrane" evidence="7">
    <location>
        <begin position="220"/>
        <end position="334"/>
    </location>
</feature>
<dbReference type="InterPro" id="IPR001173">
    <property type="entry name" value="Glyco_trans_2-like"/>
</dbReference>
<reference evidence="9" key="1">
    <citation type="submission" date="2015-07" db="EMBL/GenBank/DDBJ databases">
        <title>Near-Complete Genome Sequence of the Cellulolytic Bacterium Bacteroides (Pseudobacteroides) cellulosolvens ATCC 35603.</title>
        <authorList>
            <person name="Dassa B."/>
            <person name="Utturkar S.M."/>
            <person name="Klingeman D.M."/>
            <person name="Hurt R.A."/>
            <person name="Keller M."/>
            <person name="Xu J."/>
            <person name="Reddy Y.H.K."/>
            <person name="Borovok I."/>
            <person name="Grinberg I.R."/>
            <person name="Lamed R."/>
            <person name="Zhivin O."/>
            <person name="Bayer E.A."/>
            <person name="Brown S.D."/>
        </authorList>
    </citation>
    <scope>NUCLEOTIDE SEQUENCE [LARGE SCALE GENOMIC DNA]</scope>
    <source>
        <strain evidence="9">DSM 2933</strain>
    </source>
</reference>
<evidence type="ECO:0000256" key="2">
    <source>
        <dbReference type="ARBA" id="ARBA00022692"/>
    </source>
</evidence>
<feature type="transmembrane region" description="Helical" evidence="5">
    <location>
        <begin position="284"/>
        <end position="309"/>
    </location>
</feature>
<evidence type="ECO:0000259" key="7">
    <source>
        <dbReference type="Pfam" id="PF04138"/>
    </source>
</evidence>
<keyword evidence="3 5" id="KW-1133">Transmembrane helix</keyword>
<dbReference type="Gene3D" id="3.90.550.10">
    <property type="entry name" value="Spore Coat Polysaccharide Biosynthesis Protein SpsA, Chain A"/>
    <property type="match status" value="1"/>
</dbReference>
<evidence type="ECO:0000256" key="3">
    <source>
        <dbReference type="ARBA" id="ARBA00022989"/>
    </source>
</evidence>
<feature type="transmembrane region" description="Helical" evidence="5">
    <location>
        <begin position="245"/>
        <end position="264"/>
    </location>
</feature>
<comment type="subcellular location">
    <subcellularLocation>
        <location evidence="1">Membrane</location>
        <topology evidence="1">Multi-pass membrane protein</topology>
    </subcellularLocation>
</comment>
<proteinExistence type="predicted"/>
<dbReference type="Proteomes" id="UP000036923">
    <property type="component" value="Unassembled WGS sequence"/>
</dbReference>
<protein>
    <submittedName>
        <fullName evidence="8">GtrA family protein</fullName>
    </submittedName>
</protein>
<dbReference type="GO" id="GO:0016020">
    <property type="term" value="C:membrane"/>
    <property type="evidence" value="ECO:0007669"/>
    <property type="project" value="UniProtKB-SubCell"/>
</dbReference>
<feature type="transmembrane region" description="Helical" evidence="5">
    <location>
        <begin position="315"/>
        <end position="333"/>
    </location>
</feature>
<dbReference type="PANTHER" id="PTHR10859:SF114">
    <property type="entry name" value="DOLICHOL-PHOSPHATE MANNOSYLTRANSFERASE"/>
    <property type="match status" value="1"/>
</dbReference>
<keyword evidence="4 5" id="KW-0472">Membrane</keyword>
<evidence type="ECO:0000313" key="8">
    <source>
        <dbReference type="EMBL" id="KNY29204.1"/>
    </source>
</evidence>
<dbReference type="InterPro" id="IPR029044">
    <property type="entry name" value="Nucleotide-diphossugar_trans"/>
</dbReference>
<dbReference type="PANTHER" id="PTHR10859">
    <property type="entry name" value="GLYCOSYL TRANSFERASE"/>
    <property type="match status" value="1"/>
</dbReference>
<evidence type="ECO:0000256" key="4">
    <source>
        <dbReference type="ARBA" id="ARBA00023136"/>
    </source>
</evidence>
<feature type="domain" description="Glycosyltransferase 2-like" evidence="6">
    <location>
        <begin position="2"/>
        <end position="134"/>
    </location>
</feature>
<dbReference type="RefSeq" id="WP_036944445.1">
    <property type="nucleotide sequence ID" value="NZ_JQKC01000028.1"/>
</dbReference>
<dbReference type="SUPFAM" id="SSF53448">
    <property type="entry name" value="Nucleotide-diphospho-sugar transferases"/>
    <property type="match status" value="1"/>
</dbReference>
<name>A0A0L6JU23_9FIRM</name>
<keyword evidence="9" id="KW-1185">Reference proteome</keyword>
<accession>A0A0L6JU23</accession>
<dbReference type="eggNOG" id="COG1216">
    <property type="taxonomic scope" value="Bacteria"/>
</dbReference>
<evidence type="ECO:0000256" key="1">
    <source>
        <dbReference type="ARBA" id="ARBA00004141"/>
    </source>
</evidence>
<evidence type="ECO:0000313" key="9">
    <source>
        <dbReference type="Proteomes" id="UP000036923"/>
    </source>
</evidence>
<dbReference type="CDD" id="cd04179">
    <property type="entry name" value="DPM_DPG-synthase_like"/>
    <property type="match status" value="1"/>
</dbReference>
<dbReference type="GO" id="GO:0000271">
    <property type="term" value="P:polysaccharide biosynthetic process"/>
    <property type="evidence" value="ECO:0007669"/>
    <property type="project" value="InterPro"/>
</dbReference>
<dbReference type="Pfam" id="PF00535">
    <property type="entry name" value="Glycos_transf_2"/>
    <property type="match status" value="1"/>
</dbReference>
<dbReference type="OrthoDB" id="9810303at2"/>
<organism evidence="8 9">
    <name type="scientific">Pseudobacteroides cellulosolvens ATCC 35603 = DSM 2933</name>
    <dbReference type="NCBI Taxonomy" id="398512"/>
    <lineage>
        <taxon>Bacteria</taxon>
        <taxon>Bacillati</taxon>
        <taxon>Bacillota</taxon>
        <taxon>Clostridia</taxon>
        <taxon>Eubacteriales</taxon>
        <taxon>Oscillospiraceae</taxon>
        <taxon>Pseudobacteroides</taxon>
    </lineage>
</organism>
<dbReference type="GO" id="GO:0006487">
    <property type="term" value="P:protein N-linked glycosylation"/>
    <property type="evidence" value="ECO:0007669"/>
    <property type="project" value="TreeGrafter"/>
</dbReference>
<sequence length="347" mass="39146">MTILIPAYEPTEKLLSLVVKLKEKTDYKILIIDDGSGKHFQHIFKKTEYYGCTVLHHIKNRGKGESLRTGFAYQLLDSASEPLVCADSDGQHSIDDIIKIANTIDTEKNEMVLGIRQFDGKVPFKSRLGNNVSAFFFKLVTGIAITDTQTGLRGYPSRLLSWLGSVKGSRFEYELNLLLNAKEDGITIKQVPISTIYDDNNGTHFRPIKDSILVLMPLIRFCSSSLTSAFLDFILLFVFQGLTGNLFWSVVTARVISSVFNYLVNRFFVFRAKNVSNMQSASKYFGLVAVIMFLNYSLIALLINVLYVSDVLAKLLTEITLFILSYSVQKLFIFKKNNMSKPAYTPD</sequence>
<gene>
    <name evidence="8" type="ORF">Bccel_4478</name>
</gene>
<comment type="caution">
    <text evidence="8">The sequence shown here is derived from an EMBL/GenBank/DDBJ whole genome shotgun (WGS) entry which is preliminary data.</text>
</comment>
<evidence type="ECO:0000256" key="5">
    <source>
        <dbReference type="SAM" id="Phobius"/>
    </source>
</evidence>
<dbReference type="AlphaFoldDB" id="A0A0L6JU23"/>
<dbReference type="eggNOG" id="COG2246">
    <property type="taxonomic scope" value="Bacteria"/>
</dbReference>
<dbReference type="InterPro" id="IPR007267">
    <property type="entry name" value="GtrA_DPMS_TM"/>
</dbReference>